<evidence type="ECO:0000259" key="10">
    <source>
        <dbReference type="PROSITE" id="PS50051"/>
    </source>
</evidence>
<dbReference type="PANTHER" id="PTHR13140:SF857">
    <property type="entry name" value="MYOSIN-11"/>
    <property type="match status" value="1"/>
</dbReference>
<comment type="similarity">
    <text evidence="1 8">Belongs to the TRAFAC class myosin-kinesin ATPase superfamily. Myosin family.</text>
</comment>
<evidence type="ECO:0000256" key="9">
    <source>
        <dbReference type="SAM" id="Coils"/>
    </source>
</evidence>
<feature type="region of interest" description="Actin-binding" evidence="8">
    <location>
        <begin position="1085"/>
        <end position="1107"/>
    </location>
</feature>
<accession>A0AAV7KDB9</accession>
<evidence type="ECO:0000313" key="13">
    <source>
        <dbReference type="Proteomes" id="UP001165289"/>
    </source>
</evidence>
<keyword evidence="2 8" id="KW-0547">Nucleotide-binding</keyword>
<dbReference type="GO" id="GO:0005524">
    <property type="term" value="F:ATP binding"/>
    <property type="evidence" value="ECO:0007669"/>
    <property type="project" value="UniProtKB-UniRule"/>
</dbReference>
<dbReference type="Gene3D" id="3.40.50.300">
    <property type="entry name" value="P-loop containing nucleotide triphosphate hydrolases"/>
    <property type="match status" value="1"/>
</dbReference>
<dbReference type="Gene3D" id="1.20.120.720">
    <property type="entry name" value="Myosin VI head, motor domain, U50 subdomain"/>
    <property type="match status" value="1"/>
</dbReference>
<proteinExistence type="inferred from homology"/>
<dbReference type="InterPro" id="IPR001208">
    <property type="entry name" value="MCM_dom"/>
</dbReference>
<dbReference type="Pfam" id="PF00063">
    <property type="entry name" value="Myosin_head"/>
    <property type="match status" value="3"/>
</dbReference>
<dbReference type="GO" id="GO:0000146">
    <property type="term" value="F:microfilament motor activity"/>
    <property type="evidence" value="ECO:0007669"/>
    <property type="project" value="TreeGrafter"/>
</dbReference>
<dbReference type="InterPro" id="IPR000048">
    <property type="entry name" value="IQ_motif_EF-hand-BS"/>
</dbReference>
<evidence type="ECO:0000256" key="8">
    <source>
        <dbReference type="PROSITE-ProRule" id="PRU00782"/>
    </source>
</evidence>
<reference evidence="12 13" key="1">
    <citation type="journal article" date="2023" name="BMC Biol.">
        <title>The compact genome of the sponge Oopsacas minuta (Hexactinellida) is lacking key metazoan core genes.</title>
        <authorList>
            <person name="Santini S."/>
            <person name="Schenkelaars Q."/>
            <person name="Jourda C."/>
            <person name="Duchesne M."/>
            <person name="Belahbib H."/>
            <person name="Rocher C."/>
            <person name="Selva M."/>
            <person name="Riesgo A."/>
            <person name="Vervoort M."/>
            <person name="Leys S.P."/>
            <person name="Kodjabachian L."/>
            <person name="Le Bivic A."/>
            <person name="Borchiellini C."/>
            <person name="Claverie J.M."/>
            <person name="Renard E."/>
        </authorList>
    </citation>
    <scope>NUCLEOTIDE SEQUENCE [LARGE SCALE GENOMIC DNA]</scope>
    <source>
        <strain evidence="12">SPO-2</strain>
    </source>
</reference>
<dbReference type="Pfam" id="PF26063">
    <property type="entry name" value="MCMDC2_N"/>
    <property type="match status" value="1"/>
</dbReference>
<evidence type="ECO:0000259" key="11">
    <source>
        <dbReference type="PROSITE" id="PS51456"/>
    </source>
</evidence>
<dbReference type="Pfam" id="PF00493">
    <property type="entry name" value="MCM"/>
    <property type="match status" value="1"/>
</dbReference>
<dbReference type="SMART" id="SM00015">
    <property type="entry name" value="IQ"/>
    <property type="match status" value="1"/>
</dbReference>
<evidence type="ECO:0000256" key="4">
    <source>
        <dbReference type="ARBA" id="ARBA00023054"/>
    </source>
</evidence>
<dbReference type="Gene3D" id="1.20.5.4820">
    <property type="match status" value="1"/>
</dbReference>
<dbReference type="GO" id="GO:0016459">
    <property type="term" value="C:myosin complex"/>
    <property type="evidence" value="ECO:0007669"/>
    <property type="project" value="UniProtKB-KW"/>
</dbReference>
<dbReference type="InterPro" id="IPR002928">
    <property type="entry name" value="Myosin_tail"/>
</dbReference>
<evidence type="ECO:0000256" key="3">
    <source>
        <dbReference type="ARBA" id="ARBA00022840"/>
    </source>
</evidence>
<protein>
    <submittedName>
        <fullName evidence="12">Myosin heavy chain, striated muscle-like</fullName>
    </submittedName>
</protein>
<feature type="domain" description="Myosin motor" evidence="11">
    <location>
        <begin position="1"/>
        <end position="1207"/>
    </location>
</feature>
<dbReference type="Pfam" id="PF00612">
    <property type="entry name" value="IQ"/>
    <property type="match status" value="1"/>
</dbReference>
<comment type="caution">
    <text evidence="12">The sequence shown here is derived from an EMBL/GenBank/DDBJ whole genome shotgun (WGS) entry which is preliminary data.</text>
</comment>
<dbReference type="EMBL" id="JAKMXF010000088">
    <property type="protein sequence ID" value="KAI6658599.1"/>
    <property type="molecule type" value="Genomic_DNA"/>
</dbReference>
<keyword evidence="6 8" id="KW-0505">Motor protein</keyword>
<dbReference type="Gene3D" id="1.20.58.530">
    <property type="match status" value="1"/>
</dbReference>
<organism evidence="12 13">
    <name type="scientific">Oopsacas minuta</name>
    <dbReference type="NCBI Taxonomy" id="111878"/>
    <lineage>
        <taxon>Eukaryota</taxon>
        <taxon>Metazoa</taxon>
        <taxon>Porifera</taxon>
        <taxon>Hexactinellida</taxon>
        <taxon>Hexasterophora</taxon>
        <taxon>Lyssacinosida</taxon>
        <taxon>Leucopsacidae</taxon>
        <taxon>Oopsacas</taxon>
    </lineage>
</organism>
<keyword evidence="4 9" id="KW-0175">Coiled coil</keyword>
<name>A0AAV7KDB9_9METZ</name>
<dbReference type="PANTHER" id="PTHR13140">
    <property type="entry name" value="MYOSIN"/>
    <property type="match status" value="1"/>
</dbReference>
<keyword evidence="3 8" id="KW-0067">ATP-binding</keyword>
<dbReference type="Proteomes" id="UP001165289">
    <property type="component" value="Unassembled WGS sequence"/>
</dbReference>
<evidence type="ECO:0000256" key="7">
    <source>
        <dbReference type="ARBA" id="ARBA00023203"/>
    </source>
</evidence>
<evidence type="ECO:0000256" key="5">
    <source>
        <dbReference type="ARBA" id="ARBA00023123"/>
    </source>
</evidence>
<dbReference type="SUPFAM" id="SSF52540">
    <property type="entry name" value="P-loop containing nucleoside triphosphate hydrolases"/>
    <property type="match status" value="2"/>
</dbReference>
<keyword evidence="7 8" id="KW-0009">Actin-binding</keyword>
<dbReference type="InterPro" id="IPR001609">
    <property type="entry name" value="Myosin_head_motor_dom-like"/>
</dbReference>
<dbReference type="GO" id="GO:0016020">
    <property type="term" value="C:membrane"/>
    <property type="evidence" value="ECO:0007669"/>
    <property type="project" value="TreeGrafter"/>
</dbReference>
<dbReference type="Gene3D" id="1.20.5.340">
    <property type="match status" value="3"/>
</dbReference>
<feature type="coiled-coil region" evidence="9">
    <location>
        <begin position="1271"/>
        <end position="1613"/>
    </location>
</feature>
<sequence>MQVYVVVSHKENQSILITGESGAGKTENTKKVIQYFASVAGTVTGTKQSEFANLEEKVIQANPVLEAFGNARTIRNDNSSRFGKFIRIHFSNTGKIAGADIEYYLLEKSRVIQQQPGERSYHIFYQLLKCIGKTTLKQFLKSRDPLEYRILSKGIETVDSINDSREFESTLRRNEEQASFTQESFELADRVGHLLGIKSEDLKKSLLKPRIKVGNEWVYQGRSSEQVESSISALSMNLYDRMFKWIVDRVNQTLDTKCSKNYFIGVLDIAGFEIFAVNSFEQLCINYTNEKLQQFFNHHMFVMEQEEYRKENIEWTFIDFGLDLQSCIDLIEKPMGLLGLLDEECVFPKATDKSYVDKIISAQDGKSQNFSKCKFVAGGQRPHFEIAHYAGMDKETLLISGTELICKSEGILDSILQQVKSQNSRLLTDFLYITLELDVEYIINNYHTLGDAMIHSNNKTVKYFKEILFSLITSNDFAVLQKPEQISIVLKYISLPGRLIYRKHDAIRNVRIGKIVKLAGQIISISETTKFVDSTCYKCYSKKCKLSEDQIFRHFEVGFSESNIFRRETYCEFCRGMLIEDVSKRVMCQKRKLKVRLFAPETESQNEKEMIDIGENIFATDTTSSESSQLQPRKNSEVTKKISNMKSQSIHLINMIIRGKQEPKLELGQFYYFVGQPVYGRADYSSQFVNLPLSIEVNNLWKETIPSDKVNTQELPEELVQLKQACEYSEWSFVASLVYSFASEICDPTIYGSVKLATLLSIVGGHCELNNKQKGNIHILVISQECGLVARILSYGVGMCPRGGMTAGGVQSEIGAVFQKEGVASGDLIGGALPITNEGVCFIPLFDFLKKEDKEKIQKALETGLVPVKVAKGLSNEDKQIATPSIAQIPLTATIWICGDNISKLKVSKSILNQGNLQRYYSKAFTDHFTFAYHTADDDVIDEVQSELMLNQAIGADSERLIESNDLKIWLEIASGIETELSQDCIELLNTFYLASRRVRQSDIDSCQISVVSLDSLVPYTVKDWLVKNKDPVNESVVELFRKSNEQLICAMYEDFIAVSDVVGVSKQKKGSKFTTVAQTHKSSLAKLLDNLYNTQPHFVRCIIPNEIKRPGIIDAQLILHQLSCNGVLEGIRICRRGFPNRMPFEDFRHRYAILTPQAIPDGFMDGRCISELIITALELDKNEYRIGNSKVFFKAGVIGRLEDLRDQKLSKVILSLQARCRGWLMRKHYQKMQSQKLAVIVLQKNCKTHLILRNWAWWRLFTKVKPILKVSRTEEDLKKRDDQISNLRDRLKTLEAEMGELQERNISSMESNQDILNEMRKEQELVAELEDRNEKLEIKRREMQEEILELESRLDEEEDANVIISTAKRKLDVELDKSRIRIEELQEEIHNLDEEKRLKEQDFNQLGGEFEQLTEQLSKLQKDKKNQEDLFNDTNASLQSQEDKNNQLIRSKQKFETLLLEVQEQLANEKSSRSEIEKSKRKLEQDMRALQQDLENLTNEILESKALQQKKENELTNVINNHDESQNENSNLQKKIKKLELIIEELEEDIEQERENLRKVEKVKSDLNRDLEDLEDKLERQGGITTVQVDLNRKREQDFKTLQKELEVTRAEHSKVLGDMKRSNATQSQNYDLSIEQLKKGKIK</sequence>
<feature type="binding site" evidence="8">
    <location>
        <begin position="19"/>
        <end position="26"/>
    </location>
    <ligand>
        <name>ATP</name>
        <dbReference type="ChEBI" id="CHEBI:30616"/>
    </ligand>
</feature>
<dbReference type="GO" id="GO:0007015">
    <property type="term" value="P:actin filament organization"/>
    <property type="evidence" value="ECO:0007669"/>
    <property type="project" value="TreeGrafter"/>
</dbReference>
<dbReference type="SUPFAM" id="SSF90257">
    <property type="entry name" value="Myosin rod fragments"/>
    <property type="match status" value="2"/>
</dbReference>
<dbReference type="PROSITE" id="PS50096">
    <property type="entry name" value="IQ"/>
    <property type="match status" value="1"/>
</dbReference>
<dbReference type="FunFam" id="1.20.5.4820:FF:000002">
    <property type="entry name" value="Myosin heavy chain 10"/>
    <property type="match status" value="1"/>
</dbReference>
<evidence type="ECO:0000256" key="2">
    <source>
        <dbReference type="ARBA" id="ARBA00022741"/>
    </source>
</evidence>
<evidence type="ECO:0000256" key="6">
    <source>
        <dbReference type="ARBA" id="ARBA00023175"/>
    </source>
</evidence>
<keyword evidence="5 8" id="KW-0518">Myosin</keyword>
<dbReference type="InterPro" id="IPR027417">
    <property type="entry name" value="P-loop_NTPase"/>
</dbReference>
<dbReference type="PROSITE" id="PS51456">
    <property type="entry name" value="MYOSIN_MOTOR"/>
    <property type="match status" value="1"/>
</dbReference>
<dbReference type="InterPro" id="IPR036961">
    <property type="entry name" value="Kinesin_motor_dom_sf"/>
</dbReference>
<dbReference type="SMART" id="SM00242">
    <property type="entry name" value="MYSc"/>
    <property type="match status" value="1"/>
</dbReference>
<keyword evidence="13" id="KW-1185">Reference proteome</keyword>
<dbReference type="InterPro" id="IPR058769">
    <property type="entry name" value="MCMDC2_N"/>
</dbReference>
<dbReference type="Pfam" id="PF01576">
    <property type="entry name" value="Myosin_tail_1"/>
    <property type="match status" value="1"/>
</dbReference>
<dbReference type="FunFam" id="1.10.10.820:FF:000001">
    <property type="entry name" value="Myosin heavy chain"/>
    <property type="match status" value="1"/>
</dbReference>
<evidence type="ECO:0000313" key="12">
    <source>
        <dbReference type="EMBL" id="KAI6658599.1"/>
    </source>
</evidence>
<evidence type="ECO:0000256" key="1">
    <source>
        <dbReference type="ARBA" id="ARBA00008314"/>
    </source>
</evidence>
<gene>
    <name evidence="12" type="ORF">LOD99_15399</name>
</gene>
<dbReference type="PRINTS" id="PR00193">
    <property type="entry name" value="MYOSINHEAVY"/>
</dbReference>
<dbReference type="GO" id="GO:0003677">
    <property type="term" value="F:DNA binding"/>
    <property type="evidence" value="ECO:0007669"/>
    <property type="project" value="InterPro"/>
</dbReference>
<dbReference type="GO" id="GO:0005737">
    <property type="term" value="C:cytoplasm"/>
    <property type="evidence" value="ECO:0007669"/>
    <property type="project" value="TreeGrafter"/>
</dbReference>
<feature type="domain" description="MCM C-terminal AAA(+) ATPase" evidence="10">
    <location>
        <begin position="738"/>
        <end position="871"/>
    </location>
</feature>
<dbReference type="Gene3D" id="3.40.850.10">
    <property type="entry name" value="Kinesin motor domain"/>
    <property type="match status" value="3"/>
</dbReference>
<dbReference type="GO" id="GO:0051015">
    <property type="term" value="F:actin filament binding"/>
    <property type="evidence" value="ECO:0007669"/>
    <property type="project" value="TreeGrafter"/>
</dbReference>
<dbReference type="PROSITE" id="PS50051">
    <property type="entry name" value="MCM_2"/>
    <property type="match status" value="1"/>
</dbReference>